<dbReference type="OrthoDB" id="3264929at2759"/>
<proteinExistence type="predicted"/>
<name>A0A0C3BH62_SERVB</name>
<feature type="region of interest" description="Disordered" evidence="1">
    <location>
        <begin position="318"/>
        <end position="343"/>
    </location>
</feature>
<reference evidence="3" key="2">
    <citation type="submission" date="2015-01" db="EMBL/GenBank/DDBJ databases">
        <title>Evolutionary Origins and Diversification of the Mycorrhizal Mutualists.</title>
        <authorList>
            <consortium name="DOE Joint Genome Institute"/>
            <consortium name="Mycorrhizal Genomics Consortium"/>
            <person name="Kohler A."/>
            <person name="Kuo A."/>
            <person name="Nagy L.G."/>
            <person name="Floudas D."/>
            <person name="Copeland A."/>
            <person name="Barry K.W."/>
            <person name="Cichocki N."/>
            <person name="Veneault-Fourrey C."/>
            <person name="LaButti K."/>
            <person name="Lindquist E.A."/>
            <person name="Lipzen A."/>
            <person name="Lundell T."/>
            <person name="Morin E."/>
            <person name="Murat C."/>
            <person name="Riley R."/>
            <person name="Ohm R."/>
            <person name="Sun H."/>
            <person name="Tunlid A."/>
            <person name="Henrissat B."/>
            <person name="Grigoriev I.V."/>
            <person name="Hibbett D.S."/>
            <person name="Martin F."/>
        </authorList>
    </citation>
    <scope>NUCLEOTIDE SEQUENCE [LARGE SCALE GENOMIC DNA]</scope>
    <source>
        <strain evidence="3">MAFF 305830</strain>
    </source>
</reference>
<evidence type="ECO:0000256" key="1">
    <source>
        <dbReference type="SAM" id="MobiDB-lite"/>
    </source>
</evidence>
<feature type="region of interest" description="Disordered" evidence="1">
    <location>
        <begin position="125"/>
        <end position="201"/>
    </location>
</feature>
<dbReference type="AlphaFoldDB" id="A0A0C3BH62"/>
<feature type="compositionally biased region" description="Polar residues" evidence="1">
    <location>
        <begin position="323"/>
        <end position="343"/>
    </location>
</feature>
<dbReference type="Proteomes" id="UP000054097">
    <property type="component" value="Unassembled WGS sequence"/>
</dbReference>
<evidence type="ECO:0000313" key="2">
    <source>
        <dbReference type="EMBL" id="KIM31509.1"/>
    </source>
</evidence>
<reference evidence="2 3" key="1">
    <citation type="submission" date="2014-04" db="EMBL/GenBank/DDBJ databases">
        <authorList>
            <consortium name="DOE Joint Genome Institute"/>
            <person name="Kuo A."/>
            <person name="Zuccaro A."/>
            <person name="Kohler A."/>
            <person name="Nagy L.G."/>
            <person name="Floudas D."/>
            <person name="Copeland A."/>
            <person name="Barry K.W."/>
            <person name="Cichocki N."/>
            <person name="Veneault-Fourrey C."/>
            <person name="LaButti K."/>
            <person name="Lindquist E.A."/>
            <person name="Lipzen A."/>
            <person name="Lundell T."/>
            <person name="Morin E."/>
            <person name="Murat C."/>
            <person name="Sun H."/>
            <person name="Tunlid A."/>
            <person name="Henrissat B."/>
            <person name="Grigoriev I.V."/>
            <person name="Hibbett D.S."/>
            <person name="Martin F."/>
            <person name="Nordberg H.P."/>
            <person name="Cantor M.N."/>
            <person name="Hua S.X."/>
        </authorList>
    </citation>
    <scope>NUCLEOTIDE SEQUENCE [LARGE SCALE GENOMIC DNA]</scope>
    <source>
        <strain evidence="2 3">MAFF 305830</strain>
    </source>
</reference>
<gene>
    <name evidence="2" type="ORF">M408DRAFT_327697</name>
</gene>
<keyword evidence="3" id="KW-1185">Reference proteome</keyword>
<protein>
    <submittedName>
        <fullName evidence="2">Uncharacterized protein</fullName>
    </submittedName>
</protein>
<evidence type="ECO:0000313" key="3">
    <source>
        <dbReference type="Proteomes" id="UP000054097"/>
    </source>
</evidence>
<organism evidence="2 3">
    <name type="scientific">Serendipita vermifera MAFF 305830</name>
    <dbReference type="NCBI Taxonomy" id="933852"/>
    <lineage>
        <taxon>Eukaryota</taxon>
        <taxon>Fungi</taxon>
        <taxon>Dikarya</taxon>
        <taxon>Basidiomycota</taxon>
        <taxon>Agaricomycotina</taxon>
        <taxon>Agaricomycetes</taxon>
        <taxon>Sebacinales</taxon>
        <taxon>Serendipitaceae</taxon>
        <taxon>Serendipita</taxon>
    </lineage>
</organism>
<dbReference type="EMBL" id="KN824282">
    <property type="protein sequence ID" value="KIM31509.1"/>
    <property type="molecule type" value="Genomic_DNA"/>
</dbReference>
<feature type="compositionally biased region" description="Polar residues" evidence="1">
    <location>
        <begin position="159"/>
        <end position="172"/>
    </location>
</feature>
<accession>A0A0C3BH62</accession>
<dbReference type="HOGENOM" id="CLU_735917_0_0_1"/>
<feature type="compositionally biased region" description="Polar residues" evidence="1">
    <location>
        <begin position="69"/>
        <end position="79"/>
    </location>
</feature>
<feature type="region of interest" description="Disordered" evidence="1">
    <location>
        <begin position="55"/>
        <end position="105"/>
    </location>
</feature>
<feature type="compositionally biased region" description="Basic and acidic residues" evidence="1">
    <location>
        <begin position="145"/>
        <end position="154"/>
    </location>
</feature>
<sequence>MDVSARGETVLAELKMLVMLSQQYSTSESGNTMDTQRTVAAARPRHEIIIQDSQVETRGATPVKFPRSGTRSRTQSTHTVKPRKSLAASDRTDENTPYPTSPRAPLGIARTVRRTLSGGLTSIFRPFQPSLTKNQDMDGSFGTESHPKAKDGRTLKKALSTTFAKPPTSQTEGNRHHSRKVQESHQGSKVGSLRVRSTKTRARESICSRNSTISILEYLAARKQHEDVTKEENLVPLSEYGRNCHLYGCDSPHIWNPDKNSSRLVVHCDCDNAERSTAHAHIDETPLFYQPGSSTSTCLANPALGSCASSLAENYTEFPLGSSRPSNPILSVDSSDASTTRGD</sequence>